<gene>
    <name evidence="1" type="ORF">WDS16_18410</name>
</gene>
<dbReference type="NCBIfam" id="TIGR04089">
    <property type="entry name" value="exp_by_SipW_III"/>
    <property type="match status" value="1"/>
</dbReference>
<dbReference type="InterPro" id="IPR024006">
    <property type="entry name" value="Alt_signal_exp_actinobact"/>
</dbReference>
<dbReference type="Proteomes" id="UP001432000">
    <property type="component" value="Chromosome"/>
</dbReference>
<dbReference type="InterPro" id="IPR023833">
    <property type="entry name" value="Signal_pept_SipW-depend-type"/>
</dbReference>
<reference evidence="1 2" key="1">
    <citation type="submission" date="2024-03" db="EMBL/GenBank/DDBJ databases">
        <title>Natural products discovery in diverse microorganisms through a two-stage MS feature dereplication strategy.</title>
        <authorList>
            <person name="Zhang R."/>
        </authorList>
    </citation>
    <scope>NUCLEOTIDE SEQUENCE [LARGE SCALE GENOMIC DNA]</scope>
    <source>
        <strain evidence="1 2">18930</strain>
    </source>
</reference>
<sequence length="183" mass="18222">MNRATKGAVAAGAAAVLLLGGLGTLALWQDSETVGGGAINSGELNFEPTGTPGVWTDVSEGGSVVIGADPSGYLIVPGDVLTYTNSYTVNSAGENIEATITADFSQVTGDPALAAALATTVAVDGGAALPNGSAVDLPLTSPTQTVAVAVTITFDQATTDLVAQNETVNLNSFTLTLDQVRPV</sequence>
<dbReference type="EMBL" id="CP147846">
    <property type="protein sequence ID" value="WXG67215.1"/>
    <property type="molecule type" value="Genomic_DNA"/>
</dbReference>
<accession>A0ABZ2PDX0</accession>
<evidence type="ECO:0000313" key="1">
    <source>
        <dbReference type="EMBL" id="WXG67215.1"/>
    </source>
</evidence>
<organism evidence="1 2">
    <name type="scientific">Rhodococcus sovatensis</name>
    <dbReference type="NCBI Taxonomy" id="1805840"/>
    <lineage>
        <taxon>Bacteria</taxon>
        <taxon>Bacillati</taxon>
        <taxon>Actinomycetota</taxon>
        <taxon>Actinomycetes</taxon>
        <taxon>Mycobacteriales</taxon>
        <taxon>Nocardiaceae</taxon>
        <taxon>Rhodococcus</taxon>
    </lineage>
</organism>
<evidence type="ECO:0000313" key="2">
    <source>
        <dbReference type="Proteomes" id="UP001432000"/>
    </source>
</evidence>
<dbReference type="NCBIfam" id="TIGR04088">
    <property type="entry name" value="cognate_SipW"/>
    <property type="match status" value="1"/>
</dbReference>
<protein>
    <submittedName>
        <fullName evidence="1">Alternate-type signal peptide domain-containing protein</fullName>
    </submittedName>
</protein>
<keyword evidence="2" id="KW-1185">Reference proteome</keyword>
<name>A0ABZ2PDX0_9NOCA</name>
<proteinExistence type="predicted"/>
<dbReference type="RefSeq" id="WP_338886637.1">
    <property type="nucleotide sequence ID" value="NZ_CP147846.1"/>
</dbReference>